<name>A0A6J6B4P4_9ZZZZ</name>
<protein>
    <submittedName>
        <fullName evidence="1">Unannotated protein</fullName>
    </submittedName>
</protein>
<sequence length="92" mass="10363">MSEKSKRDHDPDDANDRELINMEFESMVEGLSLDESSPSTYLDELENFVDQNRFVAPTPPRKSLSVNIKSALSAFKKWKDGKTDRDGDGVAL</sequence>
<proteinExistence type="predicted"/>
<dbReference type="EMBL" id="CAEZSK010000015">
    <property type="protein sequence ID" value="CAB4533931.1"/>
    <property type="molecule type" value="Genomic_DNA"/>
</dbReference>
<accession>A0A6J6B4P4</accession>
<organism evidence="1">
    <name type="scientific">freshwater metagenome</name>
    <dbReference type="NCBI Taxonomy" id="449393"/>
    <lineage>
        <taxon>unclassified sequences</taxon>
        <taxon>metagenomes</taxon>
        <taxon>ecological metagenomes</taxon>
    </lineage>
</organism>
<evidence type="ECO:0000313" key="1">
    <source>
        <dbReference type="EMBL" id="CAB4533931.1"/>
    </source>
</evidence>
<reference evidence="1" key="1">
    <citation type="submission" date="2020-05" db="EMBL/GenBank/DDBJ databases">
        <authorList>
            <person name="Chiriac C."/>
            <person name="Salcher M."/>
            <person name="Ghai R."/>
            <person name="Kavagutti S V."/>
        </authorList>
    </citation>
    <scope>NUCLEOTIDE SEQUENCE</scope>
</reference>
<gene>
    <name evidence="1" type="ORF">UFOPK1419_00204</name>
</gene>
<dbReference type="AlphaFoldDB" id="A0A6J6B4P4"/>